<accession>A0A3P7YR71</accession>
<dbReference type="EMBL" id="UZAH01014056">
    <property type="protein sequence ID" value="VDO42152.1"/>
    <property type="molecule type" value="Genomic_DNA"/>
</dbReference>
<organism evidence="3 4">
    <name type="scientific">Heligmosomoides polygyrus</name>
    <name type="common">Parasitic roundworm</name>
    <dbReference type="NCBI Taxonomy" id="6339"/>
    <lineage>
        <taxon>Eukaryota</taxon>
        <taxon>Metazoa</taxon>
        <taxon>Ecdysozoa</taxon>
        <taxon>Nematoda</taxon>
        <taxon>Chromadorea</taxon>
        <taxon>Rhabditida</taxon>
        <taxon>Rhabditina</taxon>
        <taxon>Rhabditomorpha</taxon>
        <taxon>Strongyloidea</taxon>
        <taxon>Heligmosomidae</taxon>
        <taxon>Heligmosomoides</taxon>
    </lineage>
</organism>
<reference evidence="4" key="2">
    <citation type="submission" date="2019-09" db="UniProtKB">
        <authorList>
            <consortium name="WormBaseParasite"/>
        </authorList>
    </citation>
    <scope>IDENTIFICATION</scope>
</reference>
<dbReference type="PANTHER" id="PTHR45653:SF10">
    <property type="entry name" value="MYOBLAST CITY, ISOFORM B"/>
    <property type="match status" value="1"/>
</dbReference>
<dbReference type="WBParaSite" id="HPBE_0000375301-mRNA-1">
    <property type="protein sequence ID" value="HPBE_0000375301-mRNA-1"/>
    <property type="gene ID" value="HPBE_0000375301"/>
</dbReference>
<dbReference type="InterPro" id="IPR056372">
    <property type="entry name" value="TPR_DOCK"/>
</dbReference>
<dbReference type="GO" id="GO:0016477">
    <property type="term" value="P:cell migration"/>
    <property type="evidence" value="ECO:0007669"/>
    <property type="project" value="TreeGrafter"/>
</dbReference>
<dbReference type="PANTHER" id="PTHR45653">
    <property type="entry name" value="DEDICATOR OF CYTOKINESIS"/>
    <property type="match status" value="1"/>
</dbReference>
<dbReference type="GO" id="GO:0005085">
    <property type="term" value="F:guanyl-nucleotide exchange factor activity"/>
    <property type="evidence" value="ECO:0007669"/>
    <property type="project" value="InterPro"/>
</dbReference>
<dbReference type="GO" id="GO:0031267">
    <property type="term" value="F:small GTPase binding"/>
    <property type="evidence" value="ECO:0007669"/>
    <property type="project" value="TreeGrafter"/>
</dbReference>
<keyword evidence="3" id="KW-1185">Reference proteome</keyword>
<dbReference type="GO" id="GO:0005737">
    <property type="term" value="C:cytoplasm"/>
    <property type="evidence" value="ECO:0007669"/>
    <property type="project" value="TreeGrafter"/>
</dbReference>
<dbReference type="OrthoDB" id="18896at2759"/>
<dbReference type="AlphaFoldDB" id="A0A183FC61"/>
<protein>
    <submittedName>
        <fullName evidence="4">PDEase domain-containing protein</fullName>
    </submittedName>
</protein>
<evidence type="ECO:0000313" key="2">
    <source>
        <dbReference type="EMBL" id="VDO42152.1"/>
    </source>
</evidence>
<dbReference type="Pfam" id="PF23554">
    <property type="entry name" value="TPR_DOCK"/>
    <property type="match status" value="1"/>
</dbReference>
<dbReference type="InterPro" id="IPR026791">
    <property type="entry name" value="DOCK"/>
</dbReference>
<dbReference type="Proteomes" id="UP000050761">
    <property type="component" value="Unassembled WGS sequence"/>
</dbReference>
<proteinExistence type="predicted"/>
<name>A0A183FC61_HELPZ</name>
<dbReference type="GO" id="GO:0005886">
    <property type="term" value="C:plasma membrane"/>
    <property type="evidence" value="ECO:0007669"/>
    <property type="project" value="TreeGrafter"/>
</dbReference>
<sequence length="67" mass="7914">MGYIPRLVGAFLKVALVEDDETREATIPIFFDMMQCEFHSCVEDRKNFKRVSFLTLVLGSRARRFRR</sequence>
<dbReference type="GO" id="GO:0007520">
    <property type="term" value="P:myoblast fusion"/>
    <property type="evidence" value="ECO:0007669"/>
    <property type="project" value="TreeGrafter"/>
</dbReference>
<evidence type="ECO:0000259" key="1">
    <source>
        <dbReference type="Pfam" id="PF23554"/>
    </source>
</evidence>
<feature type="domain" description="Dedicator of cytokinesis TPR repeats region" evidence="1">
    <location>
        <begin position="3"/>
        <end position="51"/>
    </location>
</feature>
<evidence type="ECO:0000313" key="3">
    <source>
        <dbReference type="Proteomes" id="UP000050761"/>
    </source>
</evidence>
<evidence type="ECO:0000313" key="4">
    <source>
        <dbReference type="WBParaSite" id="HPBE_0000375301-mRNA-1"/>
    </source>
</evidence>
<gene>
    <name evidence="2" type="ORF">HPBE_LOCUS3754</name>
</gene>
<reference evidence="2 3" key="1">
    <citation type="submission" date="2018-11" db="EMBL/GenBank/DDBJ databases">
        <authorList>
            <consortium name="Pathogen Informatics"/>
        </authorList>
    </citation>
    <scope>NUCLEOTIDE SEQUENCE [LARGE SCALE GENOMIC DNA]</scope>
</reference>
<accession>A0A183FC61</accession>
<dbReference type="GO" id="GO:0007264">
    <property type="term" value="P:small GTPase-mediated signal transduction"/>
    <property type="evidence" value="ECO:0007669"/>
    <property type="project" value="InterPro"/>
</dbReference>